<evidence type="ECO:0000313" key="1">
    <source>
        <dbReference type="EMBL" id="SHH65726.1"/>
    </source>
</evidence>
<dbReference type="RefSeq" id="WP_073087070.1">
    <property type="nucleotide sequence ID" value="NZ_FQWS01000002.1"/>
</dbReference>
<dbReference type="InterPro" id="IPR034660">
    <property type="entry name" value="DinB/YfiT-like"/>
</dbReference>
<dbReference type="AlphaFoldDB" id="A0A1M5US31"/>
<proteinExistence type="predicted"/>
<gene>
    <name evidence="1" type="ORF">SAMN05444148_2580</name>
</gene>
<sequence length="165" mass="19536">MPRPKSKSELIELSQENFKKLMTYINDLSTDLQHQEFPAGTMNRNIRDVLAHLHHWHTMILQWYDVGMKGEKPDMPAKGYTWKTTPELNRWIFNHYDATTLDEAKSLLFESYQQVQKIISKHSNEELFEKKRYKWTGSTSMGSYFVSATSSHYDWALKLIKKAFK</sequence>
<evidence type="ECO:0000313" key="2">
    <source>
        <dbReference type="Proteomes" id="UP000184522"/>
    </source>
</evidence>
<dbReference type="Gene3D" id="1.20.120.450">
    <property type="entry name" value="dinb family like domain"/>
    <property type="match status" value="1"/>
</dbReference>
<evidence type="ECO:0008006" key="3">
    <source>
        <dbReference type="Google" id="ProtNLM"/>
    </source>
</evidence>
<dbReference type="InterPro" id="IPR012550">
    <property type="entry name" value="DUF1706"/>
</dbReference>
<dbReference type="PANTHER" id="PTHR40658:SF4">
    <property type="entry name" value="HYPOTHETICAL CYTOSOLIC PROTEIN"/>
    <property type="match status" value="1"/>
</dbReference>
<keyword evidence="2" id="KW-1185">Reference proteome</keyword>
<dbReference type="STRING" id="1089305.SAMN05444148_2580"/>
<name>A0A1M5US31_9FLAO</name>
<dbReference type="PANTHER" id="PTHR40658">
    <property type="match status" value="1"/>
</dbReference>
<dbReference type="Pfam" id="PF08020">
    <property type="entry name" value="DUF1706"/>
    <property type="match status" value="1"/>
</dbReference>
<dbReference type="PIRSF" id="PIRSF031551">
    <property type="entry name" value="DUF1706"/>
    <property type="match status" value="1"/>
</dbReference>
<organism evidence="1 2">
    <name type="scientific">Winogradskyella jejuensis</name>
    <dbReference type="NCBI Taxonomy" id="1089305"/>
    <lineage>
        <taxon>Bacteria</taxon>
        <taxon>Pseudomonadati</taxon>
        <taxon>Bacteroidota</taxon>
        <taxon>Flavobacteriia</taxon>
        <taxon>Flavobacteriales</taxon>
        <taxon>Flavobacteriaceae</taxon>
        <taxon>Winogradskyella</taxon>
    </lineage>
</organism>
<dbReference type="EMBL" id="FQWS01000002">
    <property type="protein sequence ID" value="SHH65726.1"/>
    <property type="molecule type" value="Genomic_DNA"/>
</dbReference>
<reference evidence="2" key="1">
    <citation type="submission" date="2016-11" db="EMBL/GenBank/DDBJ databases">
        <authorList>
            <person name="Varghese N."/>
            <person name="Submissions S."/>
        </authorList>
    </citation>
    <scope>NUCLEOTIDE SEQUENCE [LARGE SCALE GENOMIC DNA]</scope>
    <source>
        <strain evidence="2">DSM 25330</strain>
    </source>
</reference>
<protein>
    <recommendedName>
        <fullName evidence="3">DinB superfamily protein</fullName>
    </recommendedName>
</protein>
<dbReference type="OrthoDB" id="9786621at2"/>
<dbReference type="SUPFAM" id="SSF109854">
    <property type="entry name" value="DinB/YfiT-like putative metalloenzymes"/>
    <property type="match status" value="1"/>
</dbReference>
<dbReference type="Proteomes" id="UP000184522">
    <property type="component" value="Unassembled WGS sequence"/>
</dbReference>
<accession>A0A1M5US31</accession>